<keyword evidence="1" id="KW-1133">Transmembrane helix</keyword>
<evidence type="ECO:0000313" key="2">
    <source>
        <dbReference type="EMBL" id="SHH78488.1"/>
    </source>
</evidence>
<dbReference type="PANTHER" id="PTHR32251">
    <property type="entry name" value="3-OXO-5-ALPHA-STEROID 4-DEHYDROGENASE"/>
    <property type="match status" value="1"/>
</dbReference>
<feature type="transmembrane region" description="Helical" evidence="1">
    <location>
        <begin position="209"/>
        <end position="228"/>
    </location>
</feature>
<feature type="transmembrane region" description="Helical" evidence="1">
    <location>
        <begin position="6"/>
        <end position="25"/>
    </location>
</feature>
<evidence type="ECO:0000313" key="3">
    <source>
        <dbReference type="Proteomes" id="UP000184447"/>
    </source>
</evidence>
<evidence type="ECO:0000256" key="1">
    <source>
        <dbReference type="SAM" id="Phobius"/>
    </source>
</evidence>
<sequence>MIYLQTALVLLIYFTLVFFIGQILNNNSIVDIAWGLGFVVVAIFTFFSGGYYTLRASITLILVSLWGIRLAYHVAARNLGKPEDYRYVDMRKRWGKKFVRIKAFFNVYFLQMVFMYIISLTIITINKSNNESFNILDFVGILVWIVGYIFEVLGDYQLKMFIKNPSNKGKLMKYGLWKYTRHPNYFGEATMWWGIFLMALSVNGGVYTIVSPILITYLIVFISGVTMLEKKYKKREDFRKYMKETNAFFPWFPKKRSE</sequence>
<feature type="transmembrane region" description="Helical" evidence="1">
    <location>
        <begin position="135"/>
        <end position="153"/>
    </location>
</feature>
<protein>
    <submittedName>
        <fullName evidence="2">Steroid 5-alpha reductase family enzyme</fullName>
    </submittedName>
</protein>
<dbReference type="GO" id="GO:0016020">
    <property type="term" value="C:membrane"/>
    <property type="evidence" value="ECO:0007669"/>
    <property type="project" value="TreeGrafter"/>
</dbReference>
<dbReference type="Pfam" id="PF06966">
    <property type="entry name" value="DUF1295"/>
    <property type="match status" value="1"/>
</dbReference>
<keyword evidence="1" id="KW-0812">Transmembrane</keyword>
<dbReference type="Proteomes" id="UP000184447">
    <property type="component" value="Unassembled WGS sequence"/>
</dbReference>
<proteinExistence type="predicted"/>
<feature type="transmembrane region" description="Helical" evidence="1">
    <location>
        <begin position="32"/>
        <end position="52"/>
    </location>
</feature>
<keyword evidence="3" id="KW-1185">Reference proteome</keyword>
<dbReference type="PANTHER" id="PTHR32251:SF17">
    <property type="entry name" value="STEROID 5-ALPHA REDUCTASE C-TERMINAL DOMAIN-CONTAINING PROTEIN"/>
    <property type="match status" value="1"/>
</dbReference>
<name>A0A1M5VTG4_9CLOT</name>
<dbReference type="EMBL" id="FQXM01000013">
    <property type="protein sequence ID" value="SHH78488.1"/>
    <property type="molecule type" value="Genomic_DNA"/>
</dbReference>
<reference evidence="2 3" key="1">
    <citation type="submission" date="2016-11" db="EMBL/GenBank/DDBJ databases">
        <authorList>
            <person name="Jaros S."/>
            <person name="Januszkiewicz K."/>
            <person name="Wedrychowicz H."/>
        </authorList>
    </citation>
    <scope>NUCLEOTIDE SEQUENCE [LARGE SCALE GENOMIC DNA]</scope>
    <source>
        <strain evidence="2 3">DSM 8605</strain>
    </source>
</reference>
<keyword evidence="1" id="KW-0472">Membrane</keyword>
<dbReference type="STRING" id="1121316.SAMN02745207_02472"/>
<dbReference type="AlphaFoldDB" id="A0A1M5VTG4"/>
<gene>
    <name evidence="2" type="ORF">SAMN02745207_02472</name>
</gene>
<dbReference type="Gene3D" id="1.20.120.1630">
    <property type="match status" value="1"/>
</dbReference>
<dbReference type="PROSITE" id="PS50244">
    <property type="entry name" value="S5A_REDUCTASE"/>
    <property type="match status" value="1"/>
</dbReference>
<organism evidence="2 3">
    <name type="scientific">Clostridium grantii DSM 8605</name>
    <dbReference type="NCBI Taxonomy" id="1121316"/>
    <lineage>
        <taxon>Bacteria</taxon>
        <taxon>Bacillati</taxon>
        <taxon>Bacillota</taxon>
        <taxon>Clostridia</taxon>
        <taxon>Eubacteriales</taxon>
        <taxon>Clostridiaceae</taxon>
        <taxon>Clostridium</taxon>
    </lineage>
</organism>
<feature type="transmembrane region" description="Helical" evidence="1">
    <location>
        <begin position="185"/>
        <end position="203"/>
    </location>
</feature>
<dbReference type="OrthoDB" id="9779233at2"/>
<accession>A0A1M5VTG4</accession>
<dbReference type="InterPro" id="IPR010721">
    <property type="entry name" value="UstE-like"/>
</dbReference>
<dbReference type="RefSeq" id="WP_073338735.1">
    <property type="nucleotide sequence ID" value="NZ_FQXM01000013.1"/>
</dbReference>
<feature type="transmembrane region" description="Helical" evidence="1">
    <location>
        <begin position="101"/>
        <end position="123"/>
    </location>
</feature>